<organism evidence="1 2">
    <name type="scientific">Natrialba asiatica (strain ATCC 700177 / DSM 12278 / JCM 9576 / FERM P-10747 / NBRC 102637 / 172P1)</name>
    <dbReference type="NCBI Taxonomy" id="29540"/>
    <lineage>
        <taxon>Archaea</taxon>
        <taxon>Methanobacteriati</taxon>
        <taxon>Methanobacteriota</taxon>
        <taxon>Stenosarchaea group</taxon>
        <taxon>Halobacteria</taxon>
        <taxon>Halobacteriales</taxon>
        <taxon>Natrialbaceae</taxon>
        <taxon>Natrialba</taxon>
    </lineage>
</organism>
<accession>M0AN37</accession>
<dbReference type="EMBL" id="AOIO01000036">
    <property type="protein sequence ID" value="ELY98803.1"/>
    <property type="molecule type" value="Genomic_DNA"/>
</dbReference>
<reference evidence="1 2" key="1">
    <citation type="journal article" date="2014" name="PLoS Genet.">
        <title>Phylogenetically driven sequencing of extremely halophilic archaea reveals strategies for static and dynamic osmo-response.</title>
        <authorList>
            <person name="Becker E.A."/>
            <person name="Seitzer P.M."/>
            <person name="Tritt A."/>
            <person name="Larsen D."/>
            <person name="Krusor M."/>
            <person name="Yao A.I."/>
            <person name="Wu D."/>
            <person name="Madern D."/>
            <person name="Eisen J.A."/>
            <person name="Darling A.E."/>
            <person name="Facciotti M.T."/>
        </authorList>
    </citation>
    <scope>NUCLEOTIDE SEQUENCE [LARGE SCALE GENOMIC DNA]</scope>
    <source>
        <strain evidence="1 2">DSM 12278</strain>
    </source>
</reference>
<evidence type="ECO:0000313" key="1">
    <source>
        <dbReference type="EMBL" id="ELY98803.1"/>
    </source>
</evidence>
<comment type="caution">
    <text evidence="1">The sequence shown here is derived from an EMBL/GenBank/DDBJ whole genome shotgun (WGS) entry which is preliminary data.</text>
</comment>
<protein>
    <submittedName>
        <fullName evidence="1">Uncharacterized protein</fullName>
    </submittedName>
</protein>
<keyword evidence="2" id="KW-1185">Reference proteome</keyword>
<evidence type="ECO:0000313" key="2">
    <source>
        <dbReference type="Proteomes" id="UP000011554"/>
    </source>
</evidence>
<gene>
    <name evidence="1" type="ORF">C481_16417</name>
</gene>
<dbReference type="Proteomes" id="UP000011554">
    <property type="component" value="Unassembled WGS sequence"/>
</dbReference>
<sequence>MHTDENAWSYEDYADIAVEYTVSKLAGRIPFSTELRAGSQVVKTMQKDLSDHTDTTDSIETEFEWSDILSIRDINYWTLVEAVIAPGDTMEFNVNSTVDDWLLDQYSLETSVNVTATAPSGDPCDALSMSAEELEENGLRVYDRDDIEENPTGYGFSQNTLDNIEGNYIIKSSNVEIETEQVNNN</sequence>
<name>M0AN37_NATA1</name>
<proteinExistence type="predicted"/>
<dbReference type="AlphaFoldDB" id="M0AN37"/>